<organism evidence="2 3">
    <name type="scientific">Roseateles koreensis</name>
    <dbReference type="NCBI Taxonomy" id="2987526"/>
    <lineage>
        <taxon>Bacteria</taxon>
        <taxon>Pseudomonadati</taxon>
        <taxon>Pseudomonadota</taxon>
        <taxon>Betaproteobacteria</taxon>
        <taxon>Burkholderiales</taxon>
        <taxon>Sphaerotilaceae</taxon>
        <taxon>Roseateles</taxon>
    </lineage>
</organism>
<dbReference type="InterPro" id="IPR055803">
    <property type="entry name" value="DUF7379"/>
</dbReference>
<gene>
    <name evidence="2" type="ORF">PRZ01_02245</name>
</gene>
<dbReference type="RefSeq" id="WP_273595130.1">
    <property type="nucleotide sequence ID" value="NZ_JAQQXS010000002.1"/>
</dbReference>
<protein>
    <submittedName>
        <fullName evidence="2">Alpha/beta hydrolase</fullName>
    </submittedName>
</protein>
<keyword evidence="3" id="KW-1185">Reference proteome</keyword>
<dbReference type="InterPro" id="IPR029058">
    <property type="entry name" value="AB_hydrolase_fold"/>
</dbReference>
<reference evidence="2 3" key="1">
    <citation type="submission" date="2022-10" db="EMBL/GenBank/DDBJ databases">
        <title>paucibacter sp. hw8 Genome sequencing.</title>
        <authorList>
            <person name="Park S."/>
        </authorList>
    </citation>
    <scope>NUCLEOTIDE SEQUENCE [LARGE SCALE GENOMIC DNA]</scope>
    <source>
        <strain evidence="3">hw8</strain>
    </source>
</reference>
<dbReference type="Pfam" id="PF24096">
    <property type="entry name" value="DUF7379"/>
    <property type="match status" value="1"/>
</dbReference>
<keyword evidence="2" id="KW-0378">Hydrolase</keyword>
<name>A0ABT5KM76_9BURK</name>
<dbReference type="Proteomes" id="UP001219862">
    <property type="component" value="Unassembled WGS sequence"/>
</dbReference>
<feature type="domain" description="DUF7379" evidence="1">
    <location>
        <begin position="240"/>
        <end position="304"/>
    </location>
</feature>
<accession>A0ABT5KM76</accession>
<evidence type="ECO:0000313" key="3">
    <source>
        <dbReference type="Proteomes" id="UP001219862"/>
    </source>
</evidence>
<proteinExistence type="predicted"/>
<comment type="caution">
    <text evidence="2">The sequence shown here is derived from an EMBL/GenBank/DDBJ whole genome shotgun (WGS) entry which is preliminary data.</text>
</comment>
<dbReference type="SUPFAM" id="SSF53474">
    <property type="entry name" value="alpha/beta-Hydrolases"/>
    <property type="match status" value="1"/>
</dbReference>
<evidence type="ECO:0000259" key="1">
    <source>
        <dbReference type="Pfam" id="PF24096"/>
    </source>
</evidence>
<dbReference type="Gene3D" id="3.40.50.1820">
    <property type="entry name" value="alpha/beta hydrolase"/>
    <property type="match status" value="1"/>
</dbReference>
<evidence type="ECO:0000313" key="2">
    <source>
        <dbReference type="EMBL" id="MDC8784008.1"/>
    </source>
</evidence>
<dbReference type="EMBL" id="JAQQXS010000002">
    <property type="protein sequence ID" value="MDC8784008.1"/>
    <property type="molecule type" value="Genomic_DNA"/>
</dbReference>
<dbReference type="GO" id="GO:0016787">
    <property type="term" value="F:hydrolase activity"/>
    <property type="evidence" value="ECO:0007669"/>
    <property type="project" value="UniProtKB-KW"/>
</dbReference>
<sequence>MNTNSPRQRHRHWHPSDLRGIGQMAVQAAAGLTRIVEGVHQSVHERLGLSSAEAQGSGRTTGITGSVYRGIDGVTQLVGQGLDKMLRGMEPWLAKSLLGDATGQPPLGSPEREALLAALNGVMGDHLQASHNPLATPMSLRWQNQALARGTHWPQAADVSPRVLLMLHGLCMNDLQWQPSPARAEHAAQGSHVAALCQPASLMPLTPLSLRYNSGLHISENGALLATLLEDTLAHWPVPLEQLDVLAHSMGGLLIRSAWHQAQAQGMRWPRKLKRIVFLGTPHHGAPLERAGNWIDMVLGSTTHTAPLAKLGQLRSAGITDLRHGNLLAQDWQGRDRFHPNPDAREHLPLPEGVDCYVVAATLAAKRGVLAERLIGDGLVPLHSALGLHDDPARCLHFAPEHQWIAYRMNHMALLHSPLVTRKLLEWLR</sequence>